<proteinExistence type="predicted"/>
<dbReference type="AlphaFoldDB" id="A0A9Q3EI26"/>
<gene>
    <name evidence="2" type="ORF">O181_059043</name>
</gene>
<feature type="compositionally biased region" description="Polar residues" evidence="1">
    <location>
        <begin position="86"/>
        <end position="99"/>
    </location>
</feature>
<reference evidence="2" key="1">
    <citation type="submission" date="2021-03" db="EMBL/GenBank/DDBJ databases">
        <title>Draft genome sequence of rust myrtle Austropuccinia psidii MF-1, a brazilian biotype.</title>
        <authorList>
            <person name="Quecine M.C."/>
            <person name="Pachon D.M.R."/>
            <person name="Bonatelli M.L."/>
            <person name="Correr F.H."/>
            <person name="Franceschini L.M."/>
            <person name="Leite T.F."/>
            <person name="Margarido G.R.A."/>
            <person name="Almeida C.A."/>
            <person name="Ferrarezi J.A."/>
            <person name="Labate C.A."/>
        </authorList>
    </citation>
    <scope>NUCLEOTIDE SEQUENCE</scope>
    <source>
        <strain evidence="2">MF-1</strain>
    </source>
</reference>
<dbReference type="EMBL" id="AVOT02027320">
    <property type="protein sequence ID" value="MBW0519328.1"/>
    <property type="molecule type" value="Genomic_DNA"/>
</dbReference>
<feature type="compositionally biased region" description="Basic and acidic residues" evidence="1">
    <location>
        <begin position="100"/>
        <end position="118"/>
    </location>
</feature>
<keyword evidence="3" id="KW-1185">Reference proteome</keyword>
<feature type="region of interest" description="Disordered" evidence="1">
    <location>
        <begin position="55"/>
        <end position="120"/>
    </location>
</feature>
<evidence type="ECO:0000313" key="2">
    <source>
        <dbReference type="EMBL" id="MBW0519328.1"/>
    </source>
</evidence>
<name>A0A9Q3EI26_9BASI</name>
<evidence type="ECO:0000313" key="3">
    <source>
        <dbReference type="Proteomes" id="UP000765509"/>
    </source>
</evidence>
<protein>
    <submittedName>
        <fullName evidence="2">Uncharacterized protein</fullName>
    </submittedName>
</protein>
<sequence>MFKSQPYGIKQFTSTQRVSNTRIPLQKLHELLPYGEKVSRPSQYLRVTKWMKSIDGKEENDSFNSRMVGKKPPQPKHVPKPAPVDSSRNYSMKKQPQAQNKEKEKHQPQNHTSRDTESQRFNMIPWEMYFRWTEPLWKCKRESKPH</sequence>
<evidence type="ECO:0000256" key="1">
    <source>
        <dbReference type="SAM" id="MobiDB-lite"/>
    </source>
</evidence>
<accession>A0A9Q3EI26</accession>
<dbReference type="Proteomes" id="UP000765509">
    <property type="component" value="Unassembled WGS sequence"/>
</dbReference>
<organism evidence="2 3">
    <name type="scientific">Austropuccinia psidii MF-1</name>
    <dbReference type="NCBI Taxonomy" id="1389203"/>
    <lineage>
        <taxon>Eukaryota</taxon>
        <taxon>Fungi</taxon>
        <taxon>Dikarya</taxon>
        <taxon>Basidiomycota</taxon>
        <taxon>Pucciniomycotina</taxon>
        <taxon>Pucciniomycetes</taxon>
        <taxon>Pucciniales</taxon>
        <taxon>Sphaerophragmiaceae</taxon>
        <taxon>Austropuccinia</taxon>
    </lineage>
</organism>
<comment type="caution">
    <text evidence="2">The sequence shown here is derived from an EMBL/GenBank/DDBJ whole genome shotgun (WGS) entry which is preliminary data.</text>
</comment>